<dbReference type="Pfam" id="PF08448">
    <property type="entry name" value="PAS_4"/>
    <property type="match status" value="4"/>
</dbReference>
<dbReference type="InterPro" id="IPR000700">
    <property type="entry name" value="PAS-assoc_C"/>
</dbReference>
<dbReference type="SMART" id="SM00086">
    <property type="entry name" value="PAC"/>
    <property type="match status" value="10"/>
</dbReference>
<dbReference type="CDD" id="cd00130">
    <property type="entry name" value="PAS"/>
    <property type="match status" value="8"/>
</dbReference>
<feature type="domain" description="PAS" evidence="7">
    <location>
        <begin position="11"/>
        <end position="56"/>
    </location>
</feature>
<dbReference type="PANTHER" id="PTHR43304:SF1">
    <property type="entry name" value="PAC DOMAIN-CONTAINING PROTEIN"/>
    <property type="match status" value="1"/>
</dbReference>
<feature type="domain" description="PAS" evidence="7">
    <location>
        <begin position="1367"/>
        <end position="1408"/>
    </location>
</feature>
<keyword evidence="5" id="KW-0418">Kinase</keyword>
<dbReference type="Pfam" id="PF13426">
    <property type="entry name" value="PAS_9"/>
    <property type="match status" value="3"/>
</dbReference>
<comment type="catalytic activity">
    <reaction evidence="1">
        <text>ATP + protein L-histidine = ADP + protein N-phospho-L-histidine.</text>
        <dbReference type="EC" id="2.7.13.3"/>
    </reaction>
</comment>
<dbReference type="PANTHER" id="PTHR43304">
    <property type="entry name" value="PHYTOCHROME-LIKE PROTEIN CPH1"/>
    <property type="match status" value="1"/>
</dbReference>
<dbReference type="Pfam" id="PF13185">
    <property type="entry name" value="GAF_2"/>
    <property type="match status" value="1"/>
</dbReference>
<reference evidence="9" key="1">
    <citation type="submission" date="2019-11" db="EMBL/GenBank/DDBJ databases">
        <title>Microbial mats filling the niche in hypersaline microbial mats.</title>
        <authorList>
            <person name="Wong H.L."/>
            <person name="Macleod F.I."/>
            <person name="White R.A. III"/>
            <person name="Burns B.P."/>
        </authorList>
    </citation>
    <scope>NUCLEOTIDE SEQUENCE</scope>
    <source>
        <strain evidence="9">Bin_327</strain>
    </source>
</reference>
<feature type="domain" description="PAS" evidence="7">
    <location>
        <begin position="322"/>
        <end position="387"/>
    </location>
</feature>
<dbReference type="InterPro" id="IPR029016">
    <property type="entry name" value="GAF-like_dom_sf"/>
</dbReference>
<dbReference type="InterPro" id="IPR052162">
    <property type="entry name" value="Sensor_kinase/Photoreceptor"/>
</dbReference>
<feature type="domain" description="PAS" evidence="7">
    <location>
        <begin position="1007"/>
        <end position="1057"/>
    </location>
</feature>
<dbReference type="Pfam" id="PF01590">
    <property type="entry name" value="GAF"/>
    <property type="match status" value="1"/>
</dbReference>
<feature type="non-terminal residue" evidence="9">
    <location>
        <position position="1858"/>
    </location>
</feature>
<dbReference type="SMART" id="SM00065">
    <property type="entry name" value="GAF"/>
    <property type="match status" value="2"/>
</dbReference>
<evidence type="ECO:0000259" key="7">
    <source>
        <dbReference type="PROSITE" id="PS50112"/>
    </source>
</evidence>
<feature type="domain" description="PAC" evidence="8">
    <location>
        <begin position="393"/>
        <end position="443"/>
    </location>
</feature>
<dbReference type="Pfam" id="PF00989">
    <property type="entry name" value="PAS"/>
    <property type="match status" value="2"/>
</dbReference>
<dbReference type="PROSITE" id="PS50112">
    <property type="entry name" value="PAS"/>
    <property type="match status" value="7"/>
</dbReference>
<keyword evidence="4" id="KW-0808">Transferase</keyword>
<evidence type="ECO:0000259" key="8">
    <source>
        <dbReference type="PROSITE" id="PS50113"/>
    </source>
</evidence>
<evidence type="ECO:0000256" key="4">
    <source>
        <dbReference type="ARBA" id="ARBA00022679"/>
    </source>
</evidence>
<dbReference type="NCBIfam" id="TIGR00229">
    <property type="entry name" value="sensory_box"/>
    <property type="match status" value="11"/>
</dbReference>
<dbReference type="InterPro" id="IPR001610">
    <property type="entry name" value="PAC"/>
</dbReference>
<feature type="domain" description="PAC" evidence="8">
    <location>
        <begin position="1304"/>
        <end position="1366"/>
    </location>
</feature>
<feature type="domain" description="PAS" evidence="7">
    <location>
        <begin position="720"/>
        <end position="764"/>
    </location>
</feature>
<dbReference type="InterPro" id="IPR035965">
    <property type="entry name" value="PAS-like_dom_sf"/>
</dbReference>
<feature type="domain" description="PAC" evidence="8">
    <location>
        <begin position="1562"/>
        <end position="1615"/>
    </location>
</feature>
<feature type="domain" description="PAC" evidence="8">
    <location>
        <begin position="1184"/>
        <end position="1240"/>
    </location>
</feature>
<feature type="domain" description="PAC" evidence="8">
    <location>
        <begin position="768"/>
        <end position="818"/>
    </location>
</feature>
<evidence type="ECO:0000256" key="3">
    <source>
        <dbReference type="ARBA" id="ARBA00022553"/>
    </source>
</evidence>
<comment type="caution">
    <text evidence="9">The sequence shown here is derived from an EMBL/GenBank/DDBJ whole genome shotgun (WGS) entry which is preliminary data.</text>
</comment>
<accession>A0A9D5QC70</accession>
<evidence type="ECO:0000256" key="2">
    <source>
        <dbReference type="ARBA" id="ARBA00012438"/>
    </source>
</evidence>
<sequence length="1858" mass="210314">MDQAKETGTNSRQIFAELTRHLPTACFATDEQGVLIEWNKAADGLYGYSRDQALGQKPKDLIGIAYVDLNRRVFAGKDFKNAALSGHRRDGRHVRVLANLYPVYDEDGKVVMAASIHRLLDADSVLKGIDEEFERDQHSDRILAAISEAATILLRSSDIDKGFDRFLSILGRAVGVSRVYIFSNHEDEEGDLLMSQLWEWAAEGVEAQADNPGLKNLPYEDAGFSRWIKLMSEGKPVYGLVEKFPASERKLLASQKILSLAVVPIFTGDIWWGFVGFDDCRTPRRWSSAEIGVLKTAAGVMGAAIEHRRMEKELRYWSEFNRNIVEASSLALYVLDTQGRIKVWNKGMEARFDIQAADVLGENVFTVFKELNRNRLGASLHKALKDKEGFSFDEIDFRVPEKGLRILQVRASPLFDGEGRMEGLLVINSDITEQRRAEMHLEQSEEMYRAITESSLIGFYIYREGRFLYANEQMSRITGYKSEELLDIDTEKLVAPDDRQRLAEEVEEMKKTKGTSHHYTFKMRRKDGSFGFLEVYTRRILYQGQPATVGSCIDVTNRVSAQSELQSSEKLYRSTINAMADVIHVIDQDMRIVMHNLALRLWAANHGLEIDEIIGKSVFDVFPFLPDKVAKEYQKVWKTGKPLLTEETTALGKKDIITETRKIPVKDKEGKVKRIVTVVRGVTEPKQVEEALRESELKYSTLVEQARDGLLIVQEEVCKFTNRAMAKISGYGVEEIVGMRFGDLLEPKSSDQIAKRYKLRMGGRSVPSIYEARLRCKDGGLKDVEISTAIIKYRGQDAGMGIVRDITERKRAETEIKRRSEELSELLDITTTVSASLNPEEVIGQIAERAGGLIGASGCTIYRLEEETDELIPQTTTVRADREARLAYPIPVGKGITGKAASRRKPLLANQAHKNADAIRIPGTDESAHSILAAPLLAHGKLWGVMSLVRLNEETFTQHDLELFSLFANQVADAVVNSNLFSRLRESEEKYRSFVEQAIDGIVIIQDGRFVFANQGAARMLGYSKPEDILKMQFADLLAPEVKDELTERYKRRLAGEKVSNVYETKLQAADGTILEAELNADLIHYEGHPAVLVFARDIRERKQTEEALRKERDKAQMYLDIAGVMIVVIDRAQNTVIINRKGCDILGFKETEIVGKNWFENFVPGRVRKETRGDFEEMMGGERKPPEHLVSPVLTRDGEERLILWHNSILRDENGNITGTLGSGEDVTEQKRAEEALGKERTTLKQMIELNPYAIAIYDREGHYISGNQAYVNLFGSTPPKGNYCVFEDPILKKAGFADRLRKTRDGKVIRIPDLWFKSEKDGKEGICVRSVAFPIFDPSGEFENLVIMHEDVTERKAAEEALKDSEERYRTLQSNVPVGVFRIDEEGRVLAANPALVKMLRYPSEKEMISESKSDSPLSDIQNIADNLYKDNSISDVEMELKRSNGNTFWGSISARKITAESGKVHYDGIIVDISERKRIEEALREGERFLSSIFGSIQDGLSILDKNMNIIRVNSTMENWFGHAMPLIGKKCYELYYGRDEPCEVCPARKTLKSGQATYEVVPKLGSDGGTTGWFDLYSFPLVDVTTGKMQGIIEYVRDITDRKKAEEALRESEERYRSLFEDSPISLWEEDLSGVRTYLQELSGKGIKYFDKYFIENPEEVIRCASLVKVLDVNRTTLELYGAKTKDELLEAFNSIFSDESFNLVRKELVRIAKGETSFVEEGVNLTLKGDVIYVNLRFTAAPGHEKTLSKVLISITDVTERKKFEQALRESEEFSRAVIERSPLGISVRTPNGRLLSANESWERIWAIGNKELNKDLEEQRTSLQFDERDSYLEGYLPQVEKVYSDGQELHIP</sequence>
<gene>
    <name evidence="9" type="ORF">GF359_04015</name>
</gene>
<feature type="domain" description="PAC" evidence="8">
    <location>
        <begin position="629"/>
        <end position="694"/>
    </location>
</feature>
<keyword evidence="3" id="KW-0597">Phosphoprotein</keyword>
<keyword evidence="6" id="KW-0175">Coiled coil</keyword>
<dbReference type="InterPro" id="IPR000014">
    <property type="entry name" value="PAS"/>
</dbReference>
<evidence type="ECO:0000256" key="5">
    <source>
        <dbReference type="ARBA" id="ARBA00022777"/>
    </source>
</evidence>
<dbReference type="Pfam" id="PF08447">
    <property type="entry name" value="PAS_3"/>
    <property type="match status" value="1"/>
</dbReference>
<evidence type="ECO:0000313" key="10">
    <source>
        <dbReference type="Proteomes" id="UP000630660"/>
    </source>
</evidence>
<feature type="domain" description="PAS" evidence="7">
    <location>
        <begin position="443"/>
        <end position="513"/>
    </location>
</feature>
<evidence type="ECO:0000256" key="6">
    <source>
        <dbReference type="SAM" id="Coils"/>
    </source>
</evidence>
<dbReference type="GO" id="GO:0006355">
    <property type="term" value="P:regulation of DNA-templated transcription"/>
    <property type="evidence" value="ECO:0007669"/>
    <property type="project" value="InterPro"/>
</dbReference>
<protein>
    <recommendedName>
        <fullName evidence="2">histidine kinase</fullName>
        <ecNumber evidence="2">2.7.13.3</ecNumber>
    </recommendedName>
</protein>
<dbReference type="EC" id="2.7.13.3" evidence="2"/>
<evidence type="ECO:0000313" key="9">
    <source>
        <dbReference type="EMBL" id="MBD3364363.1"/>
    </source>
</evidence>
<dbReference type="GO" id="GO:0004673">
    <property type="term" value="F:protein histidine kinase activity"/>
    <property type="evidence" value="ECO:0007669"/>
    <property type="project" value="UniProtKB-EC"/>
</dbReference>
<dbReference type="SUPFAM" id="SSF55781">
    <property type="entry name" value="GAF domain-like"/>
    <property type="match status" value="2"/>
</dbReference>
<feature type="domain" description="PAC" evidence="8">
    <location>
        <begin position="1717"/>
        <end position="1775"/>
    </location>
</feature>
<feature type="domain" description="PAS" evidence="7">
    <location>
        <begin position="1112"/>
        <end position="1183"/>
    </location>
</feature>
<proteinExistence type="predicted"/>
<name>A0A9D5QC70_UNCW3</name>
<dbReference type="InterPro" id="IPR013655">
    <property type="entry name" value="PAS_fold_3"/>
</dbReference>
<feature type="coiled-coil region" evidence="6">
    <location>
        <begin position="1350"/>
        <end position="1377"/>
    </location>
</feature>
<dbReference type="Gene3D" id="3.30.450.40">
    <property type="match status" value="2"/>
</dbReference>
<organism evidence="9 10">
    <name type="scientific">candidate division WOR-3 bacterium</name>
    <dbReference type="NCBI Taxonomy" id="2052148"/>
    <lineage>
        <taxon>Bacteria</taxon>
        <taxon>Bacteria division WOR-3</taxon>
    </lineage>
</organism>
<dbReference type="Gene3D" id="3.30.450.20">
    <property type="entry name" value="PAS domain"/>
    <property type="match status" value="12"/>
</dbReference>
<evidence type="ECO:0000256" key="1">
    <source>
        <dbReference type="ARBA" id="ARBA00000085"/>
    </source>
</evidence>
<dbReference type="PROSITE" id="PS50113">
    <property type="entry name" value="PAC"/>
    <property type="match status" value="9"/>
</dbReference>
<dbReference type="Proteomes" id="UP000630660">
    <property type="component" value="Unassembled WGS sequence"/>
</dbReference>
<dbReference type="SMART" id="SM00091">
    <property type="entry name" value="PAS"/>
    <property type="match status" value="11"/>
</dbReference>
<dbReference type="Pfam" id="PF13188">
    <property type="entry name" value="PAS_8"/>
    <property type="match status" value="1"/>
</dbReference>
<dbReference type="SUPFAM" id="SSF55785">
    <property type="entry name" value="PYP-like sensor domain (PAS domain)"/>
    <property type="match status" value="12"/>
</dbReference>
<feature type="domain" description="PAC" evidence="8">
    <location>
        <begin position="1437"/>
        <end position="1488"/>
    </location>
</feature>
<dbReference type="InterPro" id="IPR003018">
    <property type="entry name" value="GAF"/>
</dbReference>
<feature type="domain" description="PAC" evidence="8">
    <location>
        <begin position="1061"/>
        <end position="1111"/>
    </location>
</feature>
<dbReference type="InterPro" id="IPR013656">
    <property type="entry name" value="PAS_4"/>
</dbReference>
<dbReference type="InterPro" id="IPR013767">
    <property type="entry name" value="PAS_fold"/>
</dbReference>
<dbReference type="EMBL" id="WJKJ01000129">
    <property type="protein sequence ID" value="MBD3364363.1"/>
    <property type="molecule type" value="Genomic_DNA"/>
</dbReference>